<gene>
    <name evidence="2" type="ORF">JMJ77_011767</name>
</gene>
<dbReference type="EMBL" id="JAESDN010000011">
    <property type="protein sequence ID" value="KAG7043947.1"/>
    <property type="molecule type" value="Genomic_DNA"/>
</dbReference>
<sequence>MDESLVNRHVLWDNASIEDLFEVVFDLVELRLVGAVTVGQSAIVQKCEYSSIDSVRSRNYGDGSAVLERHGTDCGKDRSKNDLKNVGNPSNGAHAMVHVEILGAMPDDISVQSIRDSFGWIIPAGRMKGNVSFSIIDTADSMSNDGPFRGKKVGLRDNGLETQPRLDKENLG</sequence>
<accession>A0A9P7UDC8</accession>
<dbReference type="Proteomes" id="UP000699042">
    <property type="component" value="Unassembled WGS sequence"/>
</dbReference>
<reference evidence="2" key="1">
    <citation type="submission" date="2021-05" db="EMBL/GenBank/DDBJ databases">
        <title>Comparative genomics of three Colletotrichum scovillei strains and genetic complementation revealed genes involved fungal growth and virulence on chili pepper.</title>
        <authorList>
            <person name="Hsieh D.-K."/>
            <person name="Chuang S.-C."/>
            <person name="Chen C.-Y."/>
            <person name="Chao Y.-T."/>
            <person name="Lu M.-Y.J."/>
            <person name="Lee M.-H."/>
            <person name="Shih M.-C."/>
        </authorList>
    </citation>
    <scope>NUCLEOTIDE SEQUENCE</scope>
    <source>
        <strain evidence="2">Coll-153</strain>
    </source>
</reference>
<comment type="caution">
    <text evidence="2">The sequence shown here is derived from an EMBL/GenBank/DDBJ whole genome shotgun (WGS) entry which is preliminary data.</text>
</comment>
<feature type="compositionally biased region" description="Basic and acidic residues" evidence="1">
    <location>
        <begin position="154"/>
        <end position="172"/>
    </location>
</feature>
<evidence type="ECO:0000313" key="2">
    <source>
        <dbReference type="EMBL" id="KAG7043947.1"/>
    </source>
</evidence>
<proteinExistence type="predicted"/>
<protein>
    <submittedName>
        <fullName evidence="2">C6 transcription factor</fullName>
    </submittedName>
</protein>
<evidence type="ECO:0000256" key="1">
    <source>
        <dbReference type="SAM" id="MobiDB-lite"/>
    </source>
</evidence>
<name>A0A9P7UDC8_9PEZI</name>
<feature type="region of interest" description="Disordered" evidence="1">
    <location>
        <begin position="146"/>
        <end position="172"/>
    </location>
</feature>
<keyword evidence="3" id="KW-1185">Reference proteome</keyword>
<organism evidence="2 3">
    <name type="scientific">Colletotrichum scovillei</name>
    <dbReference type="NCBI Taxonomy" id="1209932"/>
    <lineage>
        <taxon>Eukaryota</taxon>
        <taxon>Fungi</taxon>
        <taxon>Dikarya</taxon>
        <taxon>Ascomycota</taxon>
        <taxon>Pezizomycotina</taxon>
        <taxon>Sordariomycetes</taxon>
        <taxon>Hypocreomycetidae</taxon>
        <taxon>Glomerellales</taxon>
        <taxon>Glomerellaceae</taxon>
        <taxon>Colletotrichum</taxon>
        <taxon>Colletotrichum acutatum species complex</taxon>
    </lineage>
</organism>
<dbReference type="AlphaFoldDB" id="A0A9P7UDC8"/>
<evidence type="ECO:0000313" key="3">
    <source>
        <dbReference type="Proteomes" id="UP000699042"/>
    </source>
</evidence>